<keyword evidence="7" id="KW-1185">Reference proteome</keyword>
<sequence>MLRPVLRRVWSACLLPLVLLSAPWARASDWQAELRQRIERIDRDTPGQLGVYVRRLDTGETFGHGADKPWYLGSAVKVPVAIAVLRQVDAGKLAMDSRVTLKETDKIDGPGELVWTAPEASYTIDSLLTRMLGVSDNTAANMLIRTVGEDALNQVAADLLGPGFKRITTLTQVRRDVYAQLHPDTRKLSNQQLVRIAGADMGPERVEAVRRALDMPASALQAKTMAQAYDRFYENNLNHATLEGYGRMLERLVRGQLLSPRSTERLFGYMKFGRRGDYRLEGGIPRSEPIIHKTGTQYRRACHMAVVNPQAGGAKAIVVATCAADMDDVREAGGIFRQVGEAVSRTMLAGAMR</sequence>
<proteinExistence type="inferred from homology"/>
<evidence type="ECO:0000256" key="3">
    <source>
        <dbReference type="ARBA" id="ARBA00012865"/>
    </source>
</evidence>
<dbReference type="GO" id="GO:0008800">
    <property type="term" value="F:beta-lactamase activity"/>
    <property type="evidence" value="ECO:0007669"/>
    <property type="project" value="UniProtKB-EC"/>
</dbReference>
<dbReference type="InterPro" id="IPR012338">
    <property type="entry name" value="Beta-lactam/transpept-like"/>
</dbReference>
<dbReference type="HOGENOM" id="CLU_031960_8_0_4"/>
<keyword evidence="4" id="KW-0732">Signal</keyword>
<comment type="catalytic activity">
    <reaction evidence="1">
        <text>a beta-lactam + H2O = a substituted beta-amino acid</text>
        <dbReference type="Rhea" id="RHEA:20401"/>
        <dbReference type="ChEBI" id="CHEBI:15377"/>
        <dbReference type="ChEBI" id="CHEBI:35627"/>
        <dbReference type="ChEBI" id="CHEBI:140347"/>
        <dbReference type="EC" id="3.5.2.6"/>
    </reaction>
</comment>
<comment type="similarity">
    <text evidence="2">Belongs to the class-A beta-lactamase family.</text>
</comment>
<dbReference type="Pfam" id="PF13354">
    <property type="entry name" value="Beta-lactamase2"/>
    <property type="match status" value="1"/>
</dbReference>
<dbReference type="PANTHER" id="PTHR35333">
    <property type="entry name" value="BETA-LACTAMASE"/>
    <property type="match status" value="1"/>
</dbReference>
<dbReference type="STRING" id="365046.Rta_21770"/>
<feature type="chain" id="PRO_5005347299" description="beta-lactamase" evidence="4">
    <location>
        <begin position="28"/>
        <end position="353"/>
    </location>
</feature>
<accession>F5XZA3</accession>
<dbReference type="AlphaFoldDB" id="F5XZA3"/>
<dbReference type="GO" id="GO:0046677">
    <property type="term" value="P:response to antibiotic"/>
    <property type="evidence" value="ECO:0007669"/>
    <property type="project" value="InterPro"/>
</dbReference>
<dbReference type="eggNOG" id="COG2367">
    <property type="taxonomic scope" value="Bacteria"/>
</dbReference>
<reference evidence="6 7" key="2">
    <citation type="journal article" date="2011" name="PLoS ONE">
        <title>The Cyst-Dividing Bacterium Ramlibacter tataouinensis TTB310 Genome Reveals a Well-Stocked Toolbox for Adaptation to a Desert Environment.</title>
        <authorList>
            <person name="De Luca G."/>
            <person name="Barakat M."/>
            <person name="Ortet P."/>
            <person name="Fochesato S."/>
            <person name="Jourlin-Castelli C."/>
            <person name="Ansaldi M."/>
            <person name="Py B."/>
            <person name="Fichant G."/>
            <person name="Coutinho P.M."/>
            <person name="Voulhoux R."/>
            <person name="Bastien O."/>
            <person name="Marechal E."/>
            <person name="Henrissat B."/>
            <person name="Quentin Y."/>
            <person name="Noirot P."/>
            <person name="Filloux A."/>
            <person name="Mejean V."/>
            <person name="Dubow M.S."/>
            <person name="Barras F."/>
            <person name="Barbe V."/>
            <person name="Weissenbach J."/>
            <person name="Mihalcescu I."/>
            <person name="Vermeglio A."/>
            <person name="Achouak W."/>
            <person name="Heulin T."/>
        </authorList>
    </citation>
    <scope>NUCLEOTIDE SEQUENCE [LARGE SCALE GENOMIC DNA]</scope>
    <source>
        <strain evidence="7">ATCC BAA-407 / DSM 14655 / LMG 21543 / TTB310</strain>
    </source>
</reference>
<protein>
    <recommendedName>
        <fullName evidence="3">beta-lactamase</fullName>
        <ecNumber evidence="3">3.5.2.6</ecNumber>
    </recommendedName>
</protein>
<gene>
    <name evidence="6" type="ordered locus">Rta_21770</name>
</gene>
<evidence type="ECO:0000256" key="4">
    <source>
        <dbReference type="SAM" id="SignalP"/>
    </source>
</evidence>
<dbReference type="OrthoDB" id="9784149at2"/>
<dbReference type="GO" id="GO:0030655">
    <property type="term" value="P:beta-lactam antibiotic catabolic process"/>
    <property type="evidence" value="ECO:0007669"/>
    <property type="project" value="InterPro"/>
</dbReference>
<name>F5XZA3_RAMTT</name>
<feature type="domain" description="Beta-lactamase class A catalytic" evidence="5">
    <location>
        <begin position="50"/>
        <end position="321"/>
    </location>
</feature>
<dbReference type="KEGG" id="rta:Rta_21770"/>
<dbReference type="EMBL" id="CP000245">
    <property type="protein sequence ID" value="AEG93273.1"/>
    <property type="molecule type" value="Genomic_DNA"/>
</dbReference>
<dbReference type="SUPFAM" id="SSF56601">
    <property type="entry name" value="beta-lactamase/transpeptidase-like"/>
    <property type="match status" value="1"/>
</dbReference>
<organism evidence="6 7">
    <name type="scientific">Ramlibacter tataouinensis (strain ATCC BAA-407 / DSM 14655 / LMG 21543 / TTB310)</name>
    <dbReference type="NCBI Taxonomy" id="365046"/>
    <lineage>
        <taxon>Bacteria</taxon>
        <taxon>Pseudomonadati</taxon>
        <taxon>Pseudomonadota</taxon>
        <taxon>Betaproteobacteria</taxon>
        <taxon>Burkholderiales</taxon>
        <taxon>Comamonadaceae</taxon>
        <taxon>Ramlibacter</taxon>
    </lineage>
</organism>
<feature type="signal peptide" evidence="4">
    <location>
        <begin position="1"/>
        <end position="27"/>
    </location>
</feature>
<dbReference type="Gene3D" id="3.40.710.10">
    <property type="entry name" value="DD-peptidase/beta-lactamase superfamily"/>
    <property type="match status" value="1"/>
</dbReference>
<evidence type="ECO:0000256" key="1">
    <source>
        <dbReference type="ARBA" id="ARBA00001526"/>
    </source>
</evidence>
<dbReference type="EC" id="3.5.2.6" evidence="3"/>
<dbReference type="InterPro" id="IPR000871">
    <property type="entry name" value="Beta-lactam_class-A"/>
</dbReference>
<dbReference type="RefSeq" id="WP_013901505.1">
    <property type="nucleotide sequence ID" value="NC_015677.1"/>
</dbReference>
<dbReference type="PATRIC" id="fig|365046.3.peg.2230"/>
<evidence type="ECO:0000259" key="5">
    <source>
        <dbReference type="Pfam" id="PF13354"/>
    </source>
</evidence>
<evidence type="ECO:0000313" key="6">
    <source>
        <dbReference type="EMBL" id="AEG93273.1"/>
    </source>
</evidence>
<dbReference type="PANTHER" id="PTHR35333:SF3">
    <property type="entry name" value="BETA-LACTAMASE-TYPE TRANSPEPTIDASE FOLD CONTAINING PROTEIN"/>
    <property type="match status" value="1"/>
</dbReference>
<evidence type="ECO:0000313" key="7">
    <source>
        <dbReference type="Proteomes" id="UP000008385"/>
    </source>
</evidence>
<dbReference type="InterPro" id="IPR045155">
    <property type="entry name" value="Beta-lactam_cat"/>
</dbReference>
<reference evidence="7" key="1">
    <citation type="submission" date="2006-01" db="EMBL/GenBank/DDBJ databases">
        <title>Genome of the cyst-dividing bacterium Ramlibacter tataouinensis.</title>
        <authorList>
            <person name="Barakat M."/>
            <person name="Ortet P."/>
            <person name="De Luca G."/>
            <person name="Jourlin-Castelli C."/>
            <person name="Ansaldi M."/>
            <person name="Py B."/>
            <person name="Fichant G."/>
            <person name="Coutinho P."/>
            <person name="Voulhoux R."/>
            <person name="Bastien O."/>
            <person name="Roy S."/>
            <person name="Marechal E."/>
            <person name="Henrissat B."/>
            <person name="Quentin Y."/>
            <person name="Noirot P."/>
            <person name="Filloux A."/>
            <person name="Mejean V."/>
            <person name="DuBow M."/>
            <person name="Barras F."/>
            <person name="Heulin T."/>
        </authorList>
    </citation>
    <scope>NUCLEOTIDE SEQUENCE [LARGE SCALE GENOMIC DNA]</scope>
    <source>
        <strain evidence="7">ATCC BAA-407 / DSM 14655 / LMG 21543 / TTB310</strain>
    </source>
</reference>
<evidence type="ECO:0000256" key="2">
    <source>
        <dbReference type="ARBA" id="ARBA00009009"/>
    </source>
</evidence>
<dbReference type="Proteomes" id="UP000008385">
    <property type="component" value="Chromosome"/>
</dbReference>